<proteinExistence type="predicted"/>
<dbReference type="InterPro" id="IPR021334">
    <property type="entry name" value="DUF2947"/>
</dbReference>
<dbReference type="AlphaFoldDB" id="A0AAJ1BFF0"/>
<keyword evidence="2" id="KW-1185">Reference proteome</keyword>
<name>A0AAJ1BFF0_9GAMM</name>
<sequence>MQTSHIPLEQYRRKWIFNNKDLPVSDDDKACIYPLDEKSAMLVWKQLVSDKASASEHFSKADWGGRPKSWVKSDIWQGPWDSEDPALPAVVEAHFEWADDTRVFFCYDKYQAIETRWDVFVRNWKCFLFFDDGPLLICDSQPQVALFLQDGNVQLGVRS</sequence>
<dbReference type="EMBL" id="JAKUDL010000002">
    <property type="protein sequence ID" value="MCH4293785.1"/>
    <property type="molecule type" value="Genomic_DNA"/>
</dbReference>
<reference evidence="1 2" key="1">
    <citation type="submission" date="2022-02" db="EMBL/GenBank/DDBJ databases">
        <title>The genome sequence of Shewanella sp. 3B26.</title>
        <authorList>
            <person name="Du J."/>
        </authorList>
    </citation>
    <scope>NUCLEOTIDE SEQUENCE [LARGE SCALE GENOMIC DNA]</scope>
    <source>
        <strain evidence="1 2">3B26</strain>
    </source>
</reference>
<dbReference type="RefSeq" id="WP_240590268.1">
    <property type="nucleotide sequence ID" value="NZ_JAKUDL010000002.1"/>
</dbReference>
<organism evidence="1 2">
    <name type="scientific">Shewanella zhuhaiensis</name>
    <dbReference type="NCBI Taxonomy" id="2919576"/>
    <lineage>
        <taxon>Bacteria</taxon>
        <taxon>Pseudomonadati</taxon>
        <taxon>Pseudomonadota</taxon>
        <taxon>Gammaproteobacteria</taxon>
        <taxon>Alteromonadales</taxon>
        <taxon>Shewanellaceae</taxon>
        <taxon>Shewanella</taxon>
    </lineage>
</organism>
<accession>A0AAJ1BFF0</accession>
<dbReference type="Proteomes" id="UP001297581">
    <property type="component" value="Unassembled WGS sequence"/>
</dbReference>
<protein>
    <submittedName>
        <fullName evidence="1">DUF2947 domain-containing protein</fullName>
    </submittedName>
</protein>
<evidence type="ECO:0000313" key="1">
    <source>
        <dbReference type="EMBL" id="MCH4293785.1"/>
    </source>
</evidence>
<evidence type="ECO:0000313" key="2">
    <source>
        <dbReference type="Proteomes" id="UP001297581"/>
    </source>
</evidence>
<comment type="caution">
    <text evidence="1">The sequence shown here is derived from an EMBL/GenBank/DDBJ whole genome shotgun (WGS) entry which is preliminary data.</text>
</comment>
<gene>
    <name evidence="1" type="ORF">MJ923_05645</name>
</gene>
<dbReference type="Pfam" id="PF11163">
    <property type="entry name" value="DUF2947"/>
    <property type="match status" value="1"/>
</dbReference>